<dbReference type="EMBL" id="CM056807">
    <property type="protein sequence ID" value="KAJ8705480.1"/>
    <property type="molecule type" value="Genomic_DNA"/>
</dbReference>
<evidence type="ECO:0000313" key="1">
    <source>
        <dbReference type="EMBL" id="KAJ8705480.1"/>
    </source>
</evidence>
<organism evidence="1 2">
    <name type="scientific">Mythimna loreyi</name>
    <dbReference type="NCBI Taxonomy" id="667449"/>
    <lineage>
        <taxon>Eukaryota</taxon>
        <taxon>Metazoa</taxon>
        <taxon>Ecdysozoa</taxon>
        <taxon>Arthropoda</taxon>
        <taxon>Hexapoda</taxon>
        <taxon>Insecta</taxon>
        <taxon>Pterygota</taxon>
        <taxon>Neoptera</taxon>
        <taxon>Endopterygota</taxon>
        <taxon>Lepidoptera</taxon>
        <taxon>Glossata</taxon>
        <taxon>Ditrysia</taxon>
        <taxon>Noctuoidea</taxon>
        <taxon>Noctuidae</taxon>
        <taxon>Noctuinae</taxon>
        <taxon>Hadenini</taxon>
        <taxon>Mythimna</taxon>
    </lineage>
</organism>
<accession>A0ACC2Q0P6</accession>
<sequence length="300" mass="34751">MMKRTPPKNIESLPHHSSEPELSVSPKSKEAWDRNNERHKRKYNSEQNKELQLLRDDIMSSIASLRREQGEKFSLMETNLDQIKTQNTELQSTVEFLSAKYDDLMTKLAFLENEKKGTNDYIKSLEEKVENFERIAKSSSLEIRNVPKKTNESKNDLINIVKSIGVVVSTELQSCELKDVYRVTSNSNTQANGPITAEFTSTITKDKFLTNIKRYNREHKTNRLNSSHINMTGNTPIFVSESLTSKMKKLYYLARDFAKQNGYAYHWTAHGKIYIKKEDGAPTRRISKETDFEDLKQLNK</sequence>
<evidence type="ECO:0000313" key="2">
    <source>
        <dbReference type="Proteomes" id="UP001231649"/>
    </source>
</evidence>
<proteinExistence type="predicted"/>
<reference evidence="1" key="1">
    <citation type="submission" date="2023-03" db="EMBL/GenBank/DDBJ databases">
        <title>Chromosome-level genomes of two armyworms, Mythimna separata and Mythimna loreyi, provide insights into the biosynthesis and reception of sex pheromones.</title>
        <authorList>
            <person name="Zhao H."/>
        </authorList>
    </citation>
    <scope>NUCLEOTIDE SEQUENCE</scope>
    <source>
        <strain evidence="1">BeijingLab</strain>
    </source>
</reference>
<comment type="caution">
    <text evidence="1">The sequence shown here is derived from an EMBL/GenBank/DDBJ whole genome shotgun (WGS) entry which is preliminary data.</text>
</comment>
<protein>
    <submittedName>
        <fullName evidence="1">Uncharacterized protein</fullName>
    </submittedName>
</protein>
<keyword evidence="2" id="KW-1185">Reference proteome</keyword>
<dbReference type="Proteomes" id="UP001231649">
    <property type="component" value="Chromosome 31"/>
</dbReference>
<gene>
    <name evidence="1" type="ORF">PYW08_012526</name>
</gene>
<name>A0ACC2Q0P6_9NEOP</name>